<gene>
    <name evidence="2" type="ORF">EVAR_37602_1</name>
</gene>
<sequence length="218" mass="23985">MRSTSPLSPNLFAAVNSAPVTARGCFSDVHETVLSATGTRTIYVHRRITSHCFALKNKNKSDKREGDSRAVRPARLRDCATVKDGRRRPARKIYDTSAPETTAKSSVSAGPPYAPFGAGRAHRHTVFFTTATCSGVRYPSILSNQCSIRWTRIRSGRTDPRVSAGCTRMLLHVADKRLPTAVCVYRSDSYFSRVERRPCVTRASTLGPTPDFVHDPGS</sequence>
<keyword evidence="3" id="KW-1185">Reference proteome</keyword>
<reference evidence="2 3" key="1">
    <citation type="journal article" date="2019" name="Commun. Biol.">
        <title>The bagworm genome reveals a unique fibroin gene that provides high tensile strength.</title>
        <authorList>
            <person name="Kono N."/>
            <person name="Nakamura H."/>
            <person name="Ohtoshi R."/>
            <person name="Tomita M."/>
            <person name="Numata K."/>
            <person name="Arakawa K."/>
        </authorList>
    </citation>
    <scope>NUCLEOTIDE SEQUENCE [LARGE SCALE GENOMIC DNA]</scope>
</reference>
<protein>
    <submittedName>
        <fullName evidence="2">Uncharacterized protein</fullName>
    </submittedName>
</protein>
<evidence type="ECO:0000313" key="3">
    <source>
        <dbReference type="Proteomes" id="UP000299102"/>
    </source>
</evidence>
<feature type="compositionally biased region" description="Polar residues" evidence="1">
    <location>
        <begin position="98"/>
        <end position="108"/>
    </location>
</feature>
<organism evidence="2 3">
    <name type="scientific">Eumeta variegata</name>
    <name type="common">Bagworm moth</name>
    <name type="synonym">Eumeta japonica</name>
    <dbReference type="NCBI Taxonomy" id="151549"/>
    <lineage>
        <taxon>Eukaryota</taxon>
        <taxon>Metazoa</taxon>
        <taxon>Ecdysozoa</taxon>
        <taxon>Arthropoda</taxon>
        <taxon>Hexapoda</taxon>
        <taxon>Insecta</taxon>
        <taxon>Pterygota</taxon>
        <taxon>Neoptera</taxon>
        <taxon>Endopterygota</taxon>
        <taxon>Lepidoptera</taxon>
        <taxon>Glossata</taxon>
        <taxon>Ditrysia</taxon>
        <taxon>Tineoidea</taxon>
        <taxon>Psychidae</taxon>
        <taxon>Oiketicinae</taxon>
        <taxon>Eumeta</taxon>
    </lineage>
</organism>
<proteinExistence type="predicted"/>
<dbReference type="Proteomes" id="UP000299102">
    <property type="component" value="Unassembled WGS sequence"/>
</dbReference>
<dbReference type="AlphaFoldDB" id="A0A4C1VND7"/>
<comment type="caution">
    <text evidence="2">The sequence shown here is derived from an EMBL/GenBank/DDBJ whole genome shotgun (WGS) entry which is preliminary data.</text>
</comment>
<evidence type="ECO:0000313" key="2">
    <source>
        <dbReference type="EMBL" id="GBP40201.1"/>
    </source>
</evidence>
<feature type="region of interest" description="Disordered" evidence="1">
    <location>
        <begin position="85"/>
        <end position="109"/>
    </location>
</feature>
<accession>A0A4C1VND7</accession>
<dbReference type="EMBL" id="BGZK01000378">
    <property type="protein sequence ID" value="GBP40201.1"/>
    <property type="molecule type" value="Genomic_DNA"/>
</dbReference>
<name>A0A4C1VND7_EUMVA</name>
<evidence type="ECO:0000256" key="1">
    <source>
        <dbReference type="SAM" id="MobiDB-lite"/>
    </source>
</evidence>